<reference evidence="3" key="1">
    <citation type="submission" date="2023-07" db="EMBL/GenBank/DDBJ databases">
        <title>30 novel species of actinomycetes from the DSMZ collection.</title>
        <authorList>
            <person name="Nouioui I."/>
        </authorList>
    </citation>
    <scope>NUCLEOTIDE SEQUENCE [LARGE SCALE GENOMIC DNA]</scope>
    <source>
        <strain evidence="3">DSM 44938</strain>
    </source>
</reference>
<evidence type="ECO:0000313" key="2">
    <source>
        <dbReference type="EMBL" id="MDT0343272.1"/>
    </source>
</evidence>
<evidence type="ECO:0000259" key="1">
    <source>
        <dbReference type="Pfam" id="PF05685"/>
    </source>
</evidence>
<keyword evidence="2" id="KW-0255">Endonuclease</keyword>
<dbReference type="PANTHER" id="PTHR35400:SF3">
    <property type="entry name" value="SLL1072 PROTEIN"/>
    <property type="match status" value="1"/>
</dbReference>
<keyword evidence="3" id="KW-1185">Reference proteome</keyword>
<sequence length="204" mass="23868">MGAVMTAERQEQATAENWMFPPEDGWTYHQVRDLELPFDWELVDGMIVPRGMTKLWHNSVRDGFLVNLRQARRDPYAVVSEQCVLVDEQNPPKPDVVVFDKTGLTYFDLECVPVAAVSLIIEVVSPGSRQDDRVRKPALYAQAKVPYYWRVERERDDQIAVHEFWYHARLKEYAPPPENWLHRDKLVTEKPFPVEIDLRALTDF</sequence>
<dbReference type="InterPro" id="IPR008538">
    <property type="entry name" value="Uma2"/>
</dbReference>
<gene>
    <name evidence="2" type="ORF">RM590_11690</name>
</gene>
<proteinExistence type="predicted"/>
<organism evidence="2 3">
    <name type="scientific">Streptomyces litchfieldiae</name>
    <dbReference type="NCBI Taxonomy" id="3075543"/>
    <lineage>
        <taxon>Bacteria</taxon>
        <taxon>Bacillati</taxon>
        <taxon>Actinomycetota</taxon>
        <taxon>Actinomycetes</taxon>
        <taxon>Kitasatosporales</taxon>
        <taxon>Streptomycetaceae</taxon>
        <taxon>Streptomyces</taxon>
    </lineage>
</organism>
<dbReference type="InterPro" id="IPR011335">
    <property type="entry name" value="Restrct_endonuc-II-like"/>
</dbReference>
<dbReference type="RefSeq" id="WP_311704403.1">
    <property type="nucleotide sequence ID" value="NZ_JAVREL010000005.1"/>
</dbReference>
<dbReference type="PANTHER" id="PTHR35400">
    <property type="entry name" value="SLR1083 PROTEIN"/>
    <property type="match status" value="1"/>
</dbReference>
<dbReference type="InterPro" id="IPR012296">
    <property type="entry name" value="Nuclease_put_TT1808"/>
</dbReference>
<comment type="caution">
    <text evidence="2">The sequence shown here is derived from an EMBL/GenBank/DDBJ whole genome shotgun (WGS) entry which is preliminary data.</text>
</comment>
<dbReference type="Proteomes" id="UP001183246">
    <property type="component" value="Unassembled WGS sequence"/>
</dbReference>
<dbReference type="EMBL" id="JAVREL010000005">
    <property type="protein sequence ID" value="MDT0343272.1"/>
    <property type="molecule type" value="Genomic_DNA"/>
</dbReference>
<protein>
    <submittedName>
        <fullName evidence="2">Uma2 family endonuclease</fullName>
    </submittedName>
</protein>
<dbReference type="CDD" id="cd06260">
    <property type="entry name" value="DUF820-like"/>
    <property type="match status" value="1"/>
</dbReference>
<dbReference type="Gene3D" id="3.90.1570.10">
    <property type="entry name" value="tt1808, chain A"/>
    <property type="match status" value="1"/>
</dbReference>
<keyword evidence="2" id="KW-0378">Hydrolase</keyword>
<dbReference type="SUPFAM" id="SSF52980">
    <property type="entry name" value="Restriction endonuclease-like"/>
    <property type="match status" value="1"/>
</dbReference>
<feature type="domain" description="Putative restriction endonuclease" evidence="1">
    <location>
        <begin position="36"/>
        <end position="156"/>
    </location>
</feature>
<evidence type="ECO:0000313" key="3">
    <source>
        <dbReference type="Proteomes" id="UP001183246"/>
    </source>
</evidence>
<name>A0ABU2MPE8_9ACTN</name>
<dbReference type="Pfam" id="PF05685">
    <property type="entry name" value="Uma2"/>
    <property type="match status" value="1"/>
</dbReference>
<keyword evidence="2" id="KW-0540">Nuclease</keyword>
<dbReference type="GO" id="GO:0004519">
    <property type="term" value="F:endonuclease activity"/>
    <property type="evidence" value="ECO:0007669"/>
    <property type="project" value="UniProtKB-KW"/>
</dbReference>
<accession>A0ABU2MPE8</accession>